<evidence type="ECO:0000256" key="2">
    <source>
        <dbReference type="SAM" id="Coils"/>
    </source>
</evidence>
<evidence type="ECO:0000313" key="5">
    <source>
        <dbReference type="Proteomes" id="UP000306888"/>
    </source>
</evidence>
<protein>
    <submittedName>
        <fullName evidence="4">J domain-containing protein</fullName>
    </submittedName>
</protein>
<evidence type="ECO:0000256" key="1">
    <source>
        <dbReference type="ARBA" id="ARBA00022705"/>
    </source>
</evidence>
<dbReference type="EMBL" id="SRYR01000001">
    <property type="protein sequence ID" value="TGY43650.1"/>
    <property type="molecule type" value="Genomic_DNA"/>
</dbReference>
<dbReference type="AlphaFoldDB" id="A0A4V3RLG7"/>
<dbReference type="RefSeq" id="WP_136004171.1">
    <property type="nucleotide sequence ID" value="NZ_SRYR01000001.1"/>
</dbReference>
<dbReference type="InterPro" id="IPR050817">
    <property type="entry name" value="DjlA_DnaK_co-chaperone"/>
</dbReference>
<dbReference type="GO" id="GO:0006260">
    <property type="term" value="P:DNA replication"/>
    <property type="evidence" value="ECO:0007669"/>
    <property type="project" value="UniProtKB-KW"/>
</dbReference>
<evidence type="ECO:0000313" key="4">
    <source>
        <dbReference type="EMBL" id="TGY43650.1"/>
    </source>
</evidence>
<dbReference type="OrthoDB" id="9779889at2"/>
<dbReference type="SUPFAM" id="SSF48452">
    <property type="entry name" value="TPR-like"/>
    <property type="match status" value="1"/>
</dbReference>
<dbReference type="SUPFAM" id="SSF46565">
    <property type="entry name" value="Chaperone J-domain"/>
    <property type="match status" value="1"/>
</dbReference>
<organism evidence="4 5">
    <name type="scientific">Clostridium sartagoforme</name>
    <dbReference type="NCBI Taxonomy" id="84031"/>
    <lineage>
        <taxon>Bacteria</taxon>
        <taxon>Bacillati</taxon>
        <taxon>Bacillota</taxon>
        <taxon>Clostridia</taxon>
        <taxon>Eubacteriales</taxon>
        <taxon>Clostridiaceae</taxon>
        <taxon>Clostridium</taxon>
    </lineage>
</organism>
<dbReference type="InterPro" id="IPR036869">
    <property type="entry name" value="J_dom_sf"/>
</dbReference>
<dbReference type="SMART" id="SM00271">
    <property type="entry name" value="DnaJ"/>
    <property type="match status" value="1"/>
</dbReference>
<dbReference type="Gene3D" id="1.10.287.110">
    <property type="entry name" value="DnaJ domain"/>
    <property type="match status" value="1"/>
</dbReference>
<reference evidence="4 5" key="1">
    <citation type="submission" date="2019-04" db="EMBL/GenBank/DDBJ databases">
        <title>Microbes associate with the intestines of laboratory mice.</title>
        <authorList>
            <person name="Navarre W."/>
            <person name="Wong E."/>
            <person name="Huang K."/>
            <person name="Tropini C."/>
            <person name="Ng K."/>
            <person name="Yu B."/>
        </authorList>
    </citation>
    <scope>NUCLEOTIDE SEQUENCE [LARGE SCALE GENOMIC DNA]</scope>
    <source>
        <strain evidence="4 5">NM50_B9-20</strain>
    </source>
</reference>
<dbReference type="PROSITE" id="PS50076">
    <property type="entry name" value="DNAJ_2"/>
    <property type="match status" value="1"/>
</dbReference>
<gene>
    <name evidence="4" type="ORF">E5347_02220</name>
</gene>
<dbReference type="PRINTS" id="PR00625">
    <property type="entry name" value="JDOMAIN"/>
</dbReference>
<keyword evidence="2" id="KW-0175">Coiled coil</keyword>
<dbReference type="PANTHER" id="PTHR24074">
    <property type="entry name" value="CO-CHAPERONE PROTEIN DJLA"/>
    <property type="match status" value="1"/>
</dbReference>
<comment type="caution">
    <text evidence="4">The sequence shown here is derived from an EMBL/GenBank/DDBJ whole genome shotgun (WGS) entry which is preliminary data.</text>
</comment>
<dbReference type="CDD" id="cd06257">
    <property type="entry name" value="DnaJ"/>
    <property type="match status" value="1"/>
</dbReference>
<name>A0A4V3RLG7_9CLOT</name>
<keyword evidence="5" id="KW-1185">Reference proteome</keyword>
<sequence length="204" mass="23376">MNPYEVLGLKPGASQEEIKKAYRNLIKQYHPDQYGDNPLKDLAEEKMREINKAYDMLTKNGDASYSNSYNSSYSNSSSNNSNDSYSFQEIRMLIQNRNLQEAERRLNSIQNRNAEWNFLYGVLLTNKGWFDGGLKHIQIAVNMDPNNFEYRQTLNSLHQRTSAYSNNYYRTTGANSANACDCCINLWCLDSMCECMGGDLIGCC</sequence>
<keyword evidence="1" id="KW-0235">DNA replication</keyword>
<proteinExistence type="predicted"/>
<dbReference type="InterPro" id="IPR011990">
    <property type="entry name" value="TPR-like_helical_dom_sf"/>
</dbReference>
<feature type="domain" description="J" evidence="3">
    <location>
        <begin position="2"/>
        <end position="73"/>
    </location>
</feature>
<dbReference type="Proteomes" id="UP000306888">
    <property type="component" value="Unassembled WGS sequence"/>
</dbReference>
<dbReference type="InterPro" id="IPR001623">
    <property type="entry name" value="DnaJ_domain"/>
</dbReference>
<evidence type="ECO:0000259" key="3">
    <source>
        <dbReference type="PROSITE" id="PS50076"/>
    </source>
</evidence>
<feature type="coiled-coil region" evidence="2">
    <location>
        <begin position="92"/>
        <end position="119"/>
    </location>
</feature>
<accession>A0A4V3RLG7</accession>
<dbReference type="Pfam" id="PF00226">
    <property type="entry name" value="DnaJ"/>
    <property type="match status" value="1"/>
</dbReference>